<dbReference type="AlphaFoldDB" id="A0A1Y1S043"/>
<evidence type="ECO:0000313" key="2">
    <source>
        <dbReference type="Proteomes" id="UP000192343"/>
    </source>
</evidence>
<dbReference type="Pfam" id="PF16264">
    <property type="entry name" value="SatD"/>
    <property type="match status" value="1"/>
</dbReference>
<dbReference type="InterPro" id="IPR032580">
    <property type="entry name" value="SatD"/>
</dbReference>
<dbReference type="STRING" id="1963862.B4O97_05210"/>
<dbReference type="EMBL" id="MWQY01000005">
    <property type="protein sequence ID" value="ORC36477.1"/>
    <property type="molecule type" value="Genomic_DNA"/>
</dbReference>
<dbReference type="Proteomes" id="UP000192343">
    <property type="component" value="Unassembled WGS sequence"/>
</dbReference>
<gene>
    <name evidence="1" type="ORF">B4O97_05210</name>
</gene>
<name>A0A1Y1S043_9SPIO</name>
<evidence type="ECO:0000313" key="1">
    <source>
        <dbReference type="EMBL" id="ORC36477.1"/>
    </source>
</evidence>
<accession>A0A1Y1S043</accession>
<comment type="caution">
    <text evidence="1">The sequence shown here is derived from an EMBL/GenBank/DDBJ whole genome shotgun (WGS) entry which is preliminary data.</text>
</comment>
<sequence>MRWPWVFQRGLKQTLKQLSGASPEAYLSPLTITLGDEFQAVYGDFSAVFPHMLEILQFLSPHKLRVALAYGELTTDINPKAALEMDGPAFNLARGCMEGLKKRQSTALLIDGLPEDRLPLINAACTLLANALNDWKPATLRIARGLQKGESAQSLSEMLGITPRAVHKNIATNYVRDILAAMDAINREVRGLTEEKGGRFT</sequence>
<proteinExistence type="predicted"/>
<keyword evidence="2" id="KW-1185">Reference proteome</keyword>
<protein>
    <submittedName>
        <fullName evidence="1">Uncharacterized protein</fullName>
    </submittedName>
</protein>
<reference evidence="1 2" key="1">
    <citation type="submission" date="2017-03" db="EMBL/GenBank/DDBJ databases">
        <title>Draft Genome sequence of Marispirochaeta sp. strain JC444.</title>
        <authorList>
            <person name="Shivani Y."/>
            <person name="Subhash Y."/>
            <person name="Sasikala C."/>
            <person name="Ramana C."/>
        </authorList>
    </citation>
    <scope>NUCLEOTIDE SEQUENCE [LARGE SCALE GENOMIC DNA]</scope>
    <source>
        <strain evidence="1 2">JC444</strain>
    </source>
</reference>
<organism evidence="1 2">
    <name type="scientific">Marispirochaeta aestuarii</name>
    <dbReference type="NCBI Taxonomy" id="1963862"/>
    <lineage>
        <taxon>Bacteria</taxon>
        <taxon>Pseudomonadati</taxon>
        <taxon>Spirochaetota</taxon>
        <taxon>Spirochaetia</taxon>
        <taxon>Spirochaetales</taxon>
        <taxon>Spirochaetaceae</taxon>
        <taxon>Marispirochaeta</taxon>
    </lineage>
</organism>